<proteinExistence type="predicted"/>
<dbReference type="EMBL" id="JAHWGI010000147">
    <property type="protein sequence ID" value="KAK3910132.1"/>
    <property type="molecule type" value="Genomic_DNA"/>
</dbReference>
<feature type="region of interest" description="Disordered" evidence="2">
    <location>
        <begin position="1522"/>
        <end position="1559"/>
    </location>
</feature>
<dbReference type="InterPro" id="IPR036397">
    <property type="entry name" value="RNaseH_sf"/>
</dbReference>
<sequence>MTTRFRFEPFRADAERWSNYVSRLEFALEAQGFTTAEQKKTALVSICSAEQYEAIASYVYPTPVSSVAVPYDKILSALKARYSAFEPSPAVAEDEFLNRRQGPDEPLCAYVAELRRLASFCEFQAGYQGRIKAQLMRGAAHPEARARLLRNPHKRTLEQCITLLQSYEDGDRDMRRTKGAAGGAASPWASINLAAYSEPELGPAYQPPREPYRGPAAKPPMARALPGPGGEYAPRAGASTAARSSLHHTTVHEPDERDGGQTANWEEWLFHAVVWEAPPQGPARQIAAVQARGPTVNGEPKSGPPPGAQALRRAIRVEVSLNGTGVMMEVDTGAGVSIIAESTLRAFWPDAPIRASPLRLRAWNDTMVPVLGRVTVKAAFGGVTANLDIHVGAGRGPTLLGRDWFWTLGFRVVHGPVPDGVQEMHWVQPPRPAGPGSGPVNECEQPDGAAATATPRAFLQPQAVPDGGVGLLSANQYGKRLADRGGAPHTQRAAPGTAGETDPLRASQRAPTGGAGLLKANEYREKFACFQDGLGRFNGPPVHLQADPAVQPIRMRARPVPFAKREGVDKEIERLVHQGTFTPVSASKWQTPLVVVSKQDGSPRLCAEGLSPLAERVRDLMDAPSPTCVQQLQSFLGKMAFYDRFMPGRAAVCLPLYTLLEKDTPWAWTDVHEVAFRRAKELLCSNQLLCHYSLQLPLILSVDASPYGFGAVLAHKVRSPRVLRGLLTLGAYHFTITYRPGKENANADGLSRLPCPTEDAEEPADVRIAYVARLEETGSVALGVAAVADATRRDPVLSKVMQCVVKGWPRDCKDPELTAYKKVRDGLSTLKGCLLYGDRVTIPQELQGVVLERLHAGHPGVRRAKQLARSVVWWPGVGTAIEHYVSLCTECQQNRTDPPAVQDIPWPRAQPWSRLHVDFGEPTNKKYLFVIVDASSNYIDAYWVGGPSTQAVVNCLSRAFANHGLCDIVVSDNAACFHSAAYYRFLDGLGVRRAYSSPYHPQGNGVAEKGVQTLKGALNKLSGGSDEERLTAALATHRTTPGPDGLTPAQKLGGRAPLTMLRRCNPVFAGEPPVPQDGPPARFQLNDPVWFRVYSQDKSPDRVTQGAQQQLRRRAVPPVPPAAQRTPPARTWARAAIPRPDMYRRLDLAQTFPPAQVDSDSDEDDQPGRLRSVIVPLQAQVQGLRTPPRPPPARGGEEADATTPVGTEAECATTPPTPPDGPGARQVFFEDITVHIDLTKIGMGPVRATGGNSPQPPPTADHSQAARRAHAVASAERASTATGGMRSHGSESSDRASTPTSSRRRHESESSGRASTPSSRGRRRGSGSSGRATTPSSPPAATGASLPGPSTKRRRQHRSPGRGEDTTSTSADTMSSGSRSAEPHRQALSELIVWPADFTKRQKQRYMKLRREFLDNNGPVPPRFGVVEDPHVSRQLLLRGLPHPLLQSIIRGEGDSAPEDQEEEPIGALGQAGDGCTATGGSAKEELDWALSDNAPSDNAAGSIGGYGADWYVSDNAAGDIEPYAITDEPPTPSSAWTPSWDGTAAGSTDEEAGERPPCKCSACQAVDEPPPRRSHRTVRLPARLEDYCLQLEAVLEDTGTAAYQDGEPEDDTLLLTLDERERRDVESASP</sequence>
<feature type="region of interest" description="Disordered" evidence="2">
    <location>
        <begin position="1175"/>
        <end position="1225"/>
    </location>
</feature>
<dbReference type="SUPFAM" id="SSF50630">
    <property type="entry name" value="Acid proteases"/>
    <property type="match status" value="1"/>
</dbReference>
<dbReference type="InterPro" id="IPR041588">
    <property type="entry name" value="Integrase_H2C2"/>
</dbReference>
<dbReference type="GO" id="GO:0003676">
    <property type="term" value="F:nucleic acid binding"/>
    <property type="evidence" value="ECO:0007669"/>
    <property type="project" value="InterPro"/>
</dbReference>
<feature type="region of interest" description="Disordered" evidence="2">
    <location>
        <begin position="201"/>
        <end position="260"/>
    </location>
</feature>
<dbReference type="GO" id="GO:0042575">
    <property type="term" value="C:DNA polymerase complex"/>
    <property type="evidence" value="ECO:0007669"/>
    <property type="project" value="UniProtKB-ARBA"/>
</dbReference>
<evidence type="ECO:0000259" key="3">
    <source>
        <dbReference type="PROSITE" id="PS50994"/>
    </source>
</evidence>
<dbReference type="PANTHER" id="PTHR37984:SF12">
    <property type="entry name" value="RIBONUCLEASE H"/>
    <property type="match status" value="1"/>
</dbReference>
<dbReference type="InterPro" id="IPR021109">
    <property type="entry name" value="Peptidase_aspartic_dom_sf"/>
</dbReference>
<feature type="region of interest" description="Disordered" evidence="2">
    <location>
        <begin position="1454"/>
        <end position="1484"/>
    </location>
</feature>
<reference evidence="4" key="1">
    <citation type="submission" date="2021-07" db="EMBL/GenBank/DDBJ databases">
        <authorList>
            <person name="Catto M.A."/>
            <person name="Jacobson A."/>
            <person name="Kennedy G."/>
            <person name="Labadie P."/>
            <person name="Hunt B.G."/>
            <person name="Srinivasan R."/>
        </authorList>
    </citation>
    <scope>NUCLEOTIDE SEQUENCE</scope>
    <source>
        <strain evidence="4">PL_HMW_Pooled</strain>
        <tissue evidence="4">Head</tissue>
    </source>
</reference>
<dbReference type="EC" id="2.7.7.49" evidence="1"/>
<dbReference type="Gene3D" id="3.30.70.270">
    <property type="match status" value="1"/>
</dbReference>
<feature type="compositionally biased region" description="Low complexity" evidence="2">
    <location>
        <begin position="1329"/>
        <end position="1350"/>
    </location>
</feature>
<feature type="region of interest" description="Disordered" evidence="2">
    <location>
        <begin position="1243"/>
        <end position="1384"/>
    </location>
</feature>
<evidence type="ECO:0000256" key="1">
    <source>
        <dbReference type="ARBA" id="ARBA00012493"/>
    </source>
</evidence>
<dbReference type="Gene3D" id="1.10.340.70">
    <property type="match status" value="1"/>
</dbReference>
<dbReference type="InterPro" id="IPR043128">
    <property type="entry name" value="Rev_trsase/Diguanyl_cyclase"/>
</dbReference>
<gene>
    <name evidence="4" type="ORF">KUF71_000710</name>
</gene>
<dbReference type="FunFam" id="3.30.70.270:FF:000020">
    <property type="entry name" value="Transposon Tf2-6 polyprotein-like Protein"/>
    <property type="match status" value="1"/>
</dbReference>
<protein>
    <recommendedName>
        <fullName evidence="1">RNA-directed DNA polymerase</fullName>
        <ecNumber evidence="1">2.7.7.49</ecNumber>
    </recommendedName>
</protein>
<evidence type="ECO:0000313" key="5">
    <source>
        <dbReference type="Proteomes" id="UP001219518"/>
    </source>
</evidence>
<feature type="domain" description="Integrase catalytic" evidence="3">
    <location>
        <begin position="907"/>
        <end position="1065"/>
    </location>
</feature>
<dbReference type="InterPro" id="IPR050951">
    <property type="entry name" value="Retrovirus_Pol_polyprotein"/>
</dbReference>
<dbReference type="Proteomes" id="UP001219518">
    <property type="component" value="Unassembled WGS sequence"/>
</dbReference>
<organism evidence="4 5">
    <name type="scientific">Frankliniella fusca</name>
    <dbReference type="NCBI Taxonomy" id="407009"/>
    <lineage>
        <taxon>Eukaryota</taxon>
        <taxon>Metazoa</taxon>
        <taxon>Ecdysozoa</taxon>
        <taxon>Arthropoda</taxon>
        <taxon>Hexapoda</taxon>
        <taxon>Insecta</taxon>
        <taxon>Pterygota</taxon>
        <taxon>Neoptera</taxon>
        <taxon>Paraneoptera</taxon>
        <taxon>Thysanoptera</taxon>
        <taxon>Terebrantia</taxon>
        <taxon>Thripoidea</taxon>
        <taxon>Thripidae</taxon>
        <taxon>Frankliniella</taxon>
    </lineage>
</organism>
<dbReference type="GO" id="GO:0003964">
    <property type="term" value="F:RNA-directed DNA polymerase activity"/>
    <property type="evidence" value="ECO:0007669"/>
    <property type="project" value="UniProtKB-EC"/>
</dbReference>
<dbReference type="FunFam" id="1.10.340.70:FF:000003">
    <property type="entry name" value="Protein CBG25708"/>
    <property type="match status" value="1"/>
</dbReference>
<evidence type="ECO:0000256" key="2">
    <source>
        <dbReference type="SAM" id="MobiDB-lite"/>
    </source>
</evidence>
<dbReference type="PROSITE" id="PS50994">
    <property type="entry name" value="INTEGRASE"/>
    <property type="match status" value="1"/>
</dbReference>
<feature type="compositionally biased region" description="Low complexity" evidence="2">
    <location>
        <begin position="1122"/>
        <end position="1136"/>
    </location>
</feature>
<reference evidence="4" key="2">
    <citation type="journal article" date="2023" name="BMC Genomics">
        <title>Pest status, molecular evolution, and epigenetic factors derived from the genome assembly of Frankliniella fusca, a thysanopteran phytovirus vector.</title>
        <authorList>
            <person name="Catto M.A."/>
            <person name="Labadie P.E."/>
            <person name="Jacobson A.L."/>
            <person name="Kennedy G.G."/>
            <person name="Srinivasan R."/>
            <person name="Hunt B.G."/>
        </authorList>
    </citation>
    <scope>NUCLEOTIDE SEQUENCE</scope>
    <source>
        <strain evidence="4">PL_HMW_Pooled</strain>
    </source>
</reference>
<dbReference type="Pfam" id="PF00665">
    <property type="entry name" value="rve"/>
    <property type="match status" value="1"/>
</dbReference>
<dbReference type="InterPro" id="IPR041577">
    <property type="entry name" value="RT_RNaseH_2"/>
</dbReference>
<feature type="compositionally biased region" description="Basic residues" evidence="2">
    <location>
        <begin position="1351"/>
        <end position="1360"/>
    </location>
</feature>
<name>A0AAE1L9Q7_9NEOP</name>
<feature type="compositionally biased region" description="Basic and acidic residues" evidence="2">
    <location>
        <begin position="250"/>
        <end position="259"/>
    </location>
</feature>
<accession>A0AAE1L9Q7</accession>
<feature type="region of interest" description="Disordered" evidence="2">
    <location>
        <begin position="1490"/>
        <end position="1509"/>
    </location>
</feature>
<dbReference type="Pfam" id="PF17919">
    <property type="entry name" value="RT_RNaseH_2"/>
    <property type="match status" value="1"/>
</dbReference>
<dbReference type="InterPro" id="IPR043502">
    <property type="entry name" value="DNA/RNA_pol_sf"/>
</dbReference>
<feature type="compositionally biased region" description="Acidic residues" evidence="2">
    <location>
        <begin position="1456"/>
        <end position="1465"/>
    </location>
</feature>
<feature type="compositionally biased region" description="Low complexity" evidence="2">
    <location>
        <begin position="1366"/>
        <end position="1380"/>
    </location>
</feature>
<dbReference type="Gene3D" id="2.40.70.10">
    <property type="entry name" value="Acid Proteases"/>
    <property type="match status" value="1"/>
</dbReference>
<evidence type="ECO:0000313" key="4">
    <source>
        <dbReference type="EMBL" id="KAK3910132.1"/>
    </source>
</evidence>
<feature type="region of interest" description="Disordered" evidence="2">
    <location>
        <begin position="1600"/>
        <end position="1631"/>
    </location>
</feature>
<feature type="compositionally biased region" description="Basic and acidic residues" evidence="2">
    <location>
        <begin position="1618"/>
        <end position="1631"/>
    </location>
</feature>
<dbReference type="SUPFAM" id="SSF56672">
    <property type="entry name" value="DNA/RNA polymerases"/>
    <property type="match status" value="1"/>
</dbReference>
<dbReference type="PANTHER" id="PTHR37984">
    <property type="entry name" value="PROTEIN CBG26694"/>
    <property type="match status" value="1"/>
</dbReference>
<dbReference type="GO" id="GO:0015074">
    <property type="term" value="P:DNA integration"/>
    <property type="evidence" value="ECO:0007669"/>
    <property type="project" value="InterPro"/>
</dbReference>
<keyword evidence="5" id="KW-1185">Reference proteome</keyword>
<dbReference type="InterPro" id="IPR012337">
    <property type="entry name" value="RNaseH-like_sf"/>
</dbReference>
<dbReference type="Gene3D" id="3.10.10.10">
    <property type="entry name" value="HIV Type 1 Reverse Transcriptase, subunit A, domain 1"/>
    <property type="match status" value="1"/>
</dbReference>
<dbReference type="Pfam" id="PF17921">
    <property type="entry name" value="Integrase_H2C2"/>
    <property type="match status" value="1"/>
</dbReference>
<dbReference type="SUPFAM" id="SSF53098">
    <property type="entry name" value="Ribonuclease H-like"/>
    <property type="match status" value="1"/>
</dbReference>
<feature type="region of interest" description="Disordered" evidence="2">
    <location>
        <begin position="1097"/>
        <end position="1136"/>
    </location>
</feature>
<feature type="region of interest" description="Disordered" evidence="2">
    <location>
        <begin position="481"/>
        <end position="513"/>
    </location>
</feature>
<dbReference type="InterPro" id="IPR001584">
    <property type="entry name" value="Integrase_cat-core"/>
</dbReference>
<dbReference type="Gene3D" id="3.30.420.10">
    <property type="entry name" value="Ribonuclease H-like superfamily/Ribonuclease H"/>
    <property type="match status" value="1"/>
</dbReference>
<feature type="compositionally biased region" description="Low complexity" evidence="2">
    <location>
        <begin position="1271"/>
        <end position="1281"/>
    </location>
</feature>
<comment type="caution">
    <text evidence="4">The sequence shown here is derived from an EMBL/GenBank/DDBJ whole genome shotgun (WGS) entry which is preliminary data.</text>
</comment>